<dbReference type="Gene3D" id="3.20.20.80">
    <property type="entry name" value="Glycosidases"/>
    <property type="match status" value="1"/>
</dbReference>
<evidence type="ECO:0000313" key="2">
    <source>
        <dbReference type="EMBL" id="CCW36500.1"/>
    </source>
</evidence>
<dbReference type="InterPro" id="IPR017853">
    <property type="entry name" value="GH"/>
</dbReference>
<dbReference type="PANTHER" id="PTHR36183:SF2">
    <property type="entry name" value="BETA-GLUCURONIDASE C-TERMINAL DOMAIN-CONTAINING PROTEIN"/>
    <property type="match status" value="1"/>
</dbReference>
<dbReference type="AlphaFoldDB" id="S0EY59"/>
<accession>S0EY59</accession>
<dbReference type="EMBL" id="HF951689">
    <property type="protein sequence ID" value="CCW36500.1"/>
    <property type="molecule type" value="Genomic_DNA"/>
</dbReference>
<dbReference type="GO" id="GO:0016787">
    <property type="term" value="F:hydrolase activity"/>
    <property type="evidence" value="ECO:0007669"/>
    <property type="project" value="UniProtKB-KW"/>
</dbReference>
<dbReference type="HOGENOM" id="CLU_026559_0_0_0"/>
<dbReference type="Pfam" id="PF16862">
    <property type="entry name" value="Glyco_hydro_79C"/>
    <property type="match status" value="1"/>
</dbReference>
<evidence type="ECO:0000313" key="3">
    <source>
        <dbReference type="Proteomes" id="UP000014227"/>
    </source>
</evidence>
<dbReference type="InterPro" id="IPR013780">
    <property type="entry name" value="Glyco_hydro_b"/>
</dbReference>
<dbReference type="Gene3D" id="2.60.40.1180">
    <property type="entry name" value="Golgi alpha-mannosidase II"/>
    <property type="match status" value="1"/>
</dbReference>
<dbReference type="STRING" id="454171.CP488_01379"/>
<evidence type="ECO:0000259" key="1">
    <source>
        <dbReference type="Pfam" id="PF16862"/>
    </source>
</evidence>
<reference evidence="3" key="1">
    <citation type="submission" date="2013-03" db="EMBL/GenBank/DDBJ databases">
        <title>Genome sequence of Chthonomonas calidirosea, the first sequenced genome from the Armatimonadetes phylum (formally candidate division OP10).</title>
        <authorList>
            <person name="Lee K.C.Y."/>
            <person name="Morgan X.C."/>
            <person name="Dunfield P.F."/>
            <person name="Tamas I."/>
            <person name="Houghton K.M."/>
            <person name="Vyssotski M."/>
            <person name="Ryan J.L.J."/>
            <person name="Lagutin K."/>
            <person name="McDonald I.R."/>
            <person name="Stott M.B."/>
        </authorList>
    </citation>
    <scope>NUCLEOTIDE SEQUENCE [LARGE SCALE GENOMIC DNA]</scope>
    <source>
        <strain evidence="3">DSM 23976 / ICMP 18418 / T49</strain>
    </source>
</reference>
<dbReference type="Proteomes" id="UP000014227">
    <property type="component" value="Chromosome I"/>
</dbReference>
<dbReference type="InterPro" id="IPR052974">
    <property type="entry name" value="GH79_Enzymes"/>
</dbReference>
<protein>
    <submittedName>
        <fullName evidence="2">Putative glycosyl hydrolase</fullName>
    </submittedName>
</protein>
<dbReference type="SUPFAM" id="SSF51445">
    <property type="entry name" value="(Trans)glycosidases"/>
    <property type="match status" value="1"/>
</dbReference>
<dbReference type="InParanoid" id="S0EY59"/>
<organism evidence="2 3">
    <name type="scientific">Chthonomonas calidirosea (strain DSM 23976 / ICMP 18418 / T49)</name>
    <dbReference type="NCBI Taxonomy" id="1303518"/>
    <lineage>
        <taxon>Bacteria</taxon>
        <taxon>Bacillati</taxon>
        <taxon>Armatimonadota</taxon>
        <taxon>Chthonomonadia</taxon>
        <taxon>Chthonomonadales</taxon>
        <taxon>Chthonomonadaceae</taxon>
        <taxon>Chthonomonas</taxon>
    </lineage>
</organism>
<dbReference type="PATRIC" id="fig|1303518.3.peg.2813"/>
<keyword evidence="3" id="KW-1185">Reference proteome</keyword>
<gene>
    <name evidence="2" type="ORF">CCALI_02711</name>
</gene>
<dbReference type="InterPro" id="IPR031728">
    <property type="entry name" value="GlcAase_C"/>
</dbReference>
<dbReference type="RefSeq" id="WP_016484008.1">
    <property type="nucleotide sequence ID" value="NC_021487.1"/>
</dbReference>
<sequence>MGLYREALSRMIPLLAMLLLPLHAFAQSMPVVSVRVFQKPVAPSIPKDFLGLSYEAPALTSPYFDISNRVYVQLLRNLGPGSFRFGGNSVENTFWLQATADANQTTRRSLRRPTVLKGADLDRVFRFARAIGWHVILGVNLGHFNPQMAADEAHYAVTHGGRTLTGIEIGNEADLYGSNGWRTRDWDYAQYHRDFIAYVSAIEQETPGTPIVAPAFCCSLGYRWLPQLLHDDAADIHLVSFHMYPLYHAPGSKGPTAEQLLSTKVARWEDQHLQELASDVAPYRLPLRMAETNSVAGGGMPGVSDTYVAALWVADYLFRVAEHGLSGVNFHGGFFRGGYSPIWEQNGVFSAAPEYYGILLFHQASQGRPVQIQVEAPSDINVVAHAVAGSKGRLYVAIINKDFQNGAEVHLLLPSSFRYGALIRLNGPAANAQDGITLGGREVSADGTWSPANHEHVTVSDRMAIVSVPALSAALVTFYK</sequence>
<proteinExistence type="predicted"/>
<dbReference type="eggNOG" id="COG3534">
    <property type="taxonomic scope" value="Bacteria"/>
</dbReference>
<name>S0EY59_CHTCT</name>
<dbReference type="KEGG" id="ccz:CCALI_02711"/>
<dbReference type="PANTHER" id="PTHR36183">
    <property type="entry name" value="BETA-GLUCURONIDASE"/>
    <property type="match status" value="1"/>
</dbReference>
<keyword evidence="2" id="KW-0378">Hydrolase</keyword>
<feature type="domain" description="Beta-glucuronidase C-terminal" evidence="1">
    <location>
        <begin position="384"/>
        <end position="475"/>
    </location>
</feature>